<feature type="transmembrane region" description="Helical" evidence="6">
    <location>
        <begin position="47"/>
        <end position="64"/>
    </location>
</feature>
<dbReference type="InterPro" id="IPR050469">
    <property type="entry name" value="Diguanylate_Cyclase"/>
</dbReference>
<comment type="caution">
    <text evidence="8">The sequence shown here is derived from an EMBL/GenBank/DDBJ whole genome shotgun (WGS) entry which is preliminary data.</text>
</comment>
<name>A0A845DQA8_9BACI</name>
<evidence type="ECO:0000256" key="4">
    <source>
        <dbReference type="ARBA" id="ARBA00022989"/>
    </source>
</evidence>
<protein>
    <submittedName>
        <fullName evidence="8">Diguanylate cyclase</fullName>
    </submittedName>
</protein>
<dbReference type="InterPro" id="IPR029787">
    <property type="entry name" value="Nucleotide_cyclase"/>
</dbReference>
<dbReference type="GO" id="GO:0043709">
    <property type="term" value="P:cell adhesion involved in single-species biofilm formation"/>
    <property type="evidence" value="ECO:0007669"/>
    <property type="project" value="TreeGrafter"/>
</dbReference>
<evidence type="ECO:0000256" key="1">
    <source>
        <dbReference type="ARBA" id="ARBA00004651"/>
    </source>
</evidence>
<dbReference type="Pfam" id="PF00990">
    <property type="entry name" value="GGDEF"/>
    <property type="match status" value="1"/>
</dbReference>
<proteinExistence type="predicted"/>
<dbReference type="EMBL" id="WMET01000001">
    <property type="protein sequence ID" value="MYL18562.1"/>
    <property type="molecule type" value="Genomic_DNA"/>
</dbReference>
<feature type="domain" description="GGDEF" evidence="7">
    <location>
        <begin position="233"/>
        <end position="365"/>
    </location>
</feature>
<dbReference type="AlphaFoldDB" id="A0A845DQA8"/>
<feature type="transmembrane region" description="Helical" evidence="6">
    <location>
        <begin position="108"/>
        <end position="126"/>
    </location>
</feature>
<evidence type="ECO:0000313" key="8">
    <source>
        <dbReference type="EMBL" id="MYL18562.1"/>
    </source>
</evidence>
<dbReference type="Proteomes" id="UP000460949">
    <property type="component" value="Unassembled WGS sequence"/>
</dbReference>
<dbReference type="SMART" id="SM00267">
    <property type="entry name" value="GGDEF"/>
    <property type="match status" value="1"/>
</dbReference>
<evidence type="ECO:0000256" key="3">
    <source>
        <dbReference type="ARBA" id="ARBA00022692"/>
    </source>
</evidence>
<evidence type="ECO:0000259" key="7">
    <source>
        <dbReference type="PROSITE" id="PS50887"/>
    </source>
</evidence>
<keyword evidence="2" id="KW-1003">Cell membrane</keyword>
<evidence type="ECO:0000313" key="9">
    <source>
        <dbReference type="Proteomes" id="UP000460949"/>
    </source>
</evidence>
<dbReference type="PANTHER" id="PTHR45138">
    <property type="entry name" value="REGULATORY COMPONENTS OF SENSORY TRANSDUCTION SYSTEM"/>
    <property type="match status" value="1"/>
</dbReference>
<feature type="transmembrane region" description="Helical" evidence="6">
    <location>
        <begin position="138"/>
        <end position="158"/>
    </location>
</feature>
<keyword evidence="4 6" id="KW-1133">Transmembrane helix</keyword>
<evidence type="ECO:0000256" key="2">
    <source>
        <dbReference type="ARBA" id="ARBA00022475"/>
    </source>
</evidence>
<dbReference type="GO" id="GO:1902201">
    <property type="term" value="P:negative regulation of bacterial-type flagellum-dependent cell motility"/>
    <property type="evidence" value="ECO:0007669"/>
    <property type="project" value="TreeGrafter"/>
</dbReference>
<feature type="transmembrane region" description="Helical" evidence="6">
    <location>
        <begin position="76"/>
        <end position="102"/>
    </location>
</feature>
<keyword evidence="3 6" id="KW-0812">Transmembrane</keyword>
<dbReference type="GO" id="GO:0000155">
    <property type="term" value="F:phosphorelay sensor kinase activity"/>
    <property type="evidence" value="ECO:0007669"/>
    <property type="project" value="InterPro"/>
</dbReference>
<dbReference type="InterPro" id="IPR011620">
    <property type="entry name" value="Sig_transdc_His_kinase_LytS_TM"/>
</dbReference>
<evidence type="ECO:0000256" key="6">
    <source>
        <dbReference type="SAM" id="Phobius"/>
    </source>
</evidence>
<feature type="transmembrane region" description="Helical" evidence="6">
    <location>
        <begin position="7"/>
        <end position="27"/>
    </location>
</feature>
<dbReference type="CDD" id="cd01949">
    <property type="entry name" value="GGDEF"/>
    <property type="match status" value="1"/>
</dbReference>
<feature type="transmembrane region" description="Helical" evidence="6">
    <location>
        <begin position="170"/>
        <end position="189"/>
    </location>
</feature>
<dbReference type="GO" id="GO:0052621">
    <property type="term" value="F:diguanylate cyclase activity"/>
    <property type="evidence" value="ECO:0007669"/>
    <property type="project" value="TreeGrafter"/>
</dbReference>
<dbReference type="GO" id="GO:0005886">
    <property type="term" value="C:plasma membrane"/>
    <property type="evidence" value="ECO:0007669"/>
    <property type="project" value="UniProtKB-SubCell"/>
</dbReference>
<dbReference type="InterPro" id="IPR000160">
    <property type="entry name" value="GGDEF_dom"/>
</dbReference>
<reference evidence="8 9" key="1">
    <citation type="submission" date="2019-11" db="EMBL/GenBank/DDBJ databases">
        <title>Genome sequences of 17 halophilic strains isolated from different environments.</title>
        <authorList>
            <person name="Furrow R.E."/>
        </authorList>
    </citation>
    <scope>NUCLEOTIDE SEQUENCE [LARGE SCALE GENOMIC DNA]</scope>
    <source>
        <strain evidence="8 9">22511_23_Filter</strain>
    </source>
</reference>
<dbReference type="NCBIfam" id="TIGR00254">
    <property type="entry name" value="GGDEF"/>
    <property type="match status" value="1"/>
</dbReference>
<dbReference type="Pfam" id="PF07694">
    <property type="entry name" value="5TM-5TMR_LYT"/>
    <property type="match status" value="1"/>
</dbReference>
<evidence type="ECO:0000256" key="5">
    <source>
        <dbReference type="ARBA" id="ARBA00023136"/>
    </source>
</evidence>
<dbReference type="Gene3D" id="3.30.70.270">
    <property type="match status" value="1"/>
</dbReference>
<keyword evidence="5 6" id="KW-0472">Membrane</keyword>
<dbReference type="FunFam" id="3.30.70.270:FF:000001">
    <property type="entry name" value="Diguanylate cyclase domain protein"/>
    <property type="match status" value="1"/>
</dbReference>
<sequence length="365" mass="41662">MRLFVIIQEFFINICIVIALVFMYLQFRWTKLLPAVSKQSSQWIDGLAGGILGIVLMYFSIQVTEQTIIDLRHLPVILILLYIGVQPALLSAVIIASGRLLYGINPSSMAAIALMVLLFIGYLWVYRKLHHRESPLKSSFQMLLWSNVVFSFIISMLVRDWETLQFIIPIYWLISFIGGMLASYLVHYLRRSHYLFKKYEEQSSIDFLTGLYNVREFDRLWNYSVKNAVEKEEALSLLAIDIDFFKHVNDTYGHAAGDEVLRQLGKILNDITRSFDIVSRNGGEEFTVILLDCSNESGRSKAEKIRQTVEKHAFSLPDGRKISITVSIGVSTYPDQVTSAGELLEKADELLYEAKHSGRNKVISA</sequence>
<dbReference type="InterPro" id="IPR043128">
    <property type="entry name" value="Rev_trsase/Diguanyl_cyclase"/>
</dbReference>
<comment type="subcellular location">
    <subcellularLocation>
        <location evidence="1">Cell membrane</location>
        <topology evidence="1">Multi-pass membrane protein</topology>
    </subcellularLocation>
</comment>
<dbReference type="SUPFAM" id="SSF55073">
    <property type="entry name" value="Nucleotide cyclase"/>
    <property type="match status" value="1"/>
</dbReference>
<dbReference type="PROSITE" id="PS50887">
    <property type="entry name" value="GGDEF"/>
    <property type="match status" value="1"/>
</dbReference>
<gene>
    <name evidence="8" type="ORF">GLW04_01600</name>
</gene>
<organism evidence="8 9">
    <name type="scientific">Halobacillus litoralis</name>
    <dbReference type="NCBI Taxonomy" id="45668"/>
    <lineage>
        <taxon>Bacteria</taxon>
        <taxon>Bacillati</taxon>
        <taxon>Bacillota</taxon>
        <taxon>Bacilli</taxon>
        <taxon>Bacillales</taxon>
        <taxon>Bacillaceae</taxon>
        <taxon>Halobacillus</taxon>
    </lineage>
</organism>
<dbReference type="GO" id="GO:0071555">
    <property type="term" value="P:cell wall organization"/>
    <property type="evidence" value="ECO:0007669"/>
    <property type="project" value="InterPro"/>
</dbReference>
<accession>A0A845DQA8</accession>
<dbReference type="PANTHER" id="PTHR45138:SF9">
    <property type="entry name" value="DIGUANYLATE CYCLASE DGCM-RELATED"/>
    <property type="match status" value="1"/>
</dbReference>